<gene>
    <name evidence="1" type="ORF">DPEC_G00305160</name>
</gene>
<keyword evidence="2" id="KW-1185">Reference proteome</keyword>
<organism evidence="1 2">
    <name type="scientific">Dallia pectoralis</name>
    <name type="common">Alaska blackfish</name>
    <dbReference type="NCBI Taxonomy" id="75939"/>
    <lineage>
        <taxon>Eukaryota</taxon>
        <taxon>Metazoa</taxon>
        <taxon>Chordata</taxon>
        <taxon>Craniata</taxon>
        <taxon>Vertebrata</taxon>
        <taxon>Euteleostomi</taxon>
        <taxon>Actinopterygii</taxon>
        <taxon>Neopterygii</taxon>
        <taxon>Teleostei</taxon>
        <taxon>Protacanthopterygii</taxon>
        <taxon>Esociformes</taxon>
        <taxon>Umbridae</taxon>
        <taxon>Dallia</taxon>
    </lineage>
</organism>
<evidence type="ECO:0000313" key="2">
    <source>
        <dbReference type="Proteomes" id="UP001157502"/>
    </source>
</evidence>
<reference evidence="1" key="1">
    <citation type="submission" date="2021-05" db="EMBL/GenBank/DDBJ databases">
        <authorList>
            <person name="Pan Q."/>
            <person name="Jouanno E."/>
            <person name="Zahm M."/>
            <person name="Klopp C."/>
            <person name="Cabau C."/>
            <person name="Louis A."/>
            <person name="Berthelot C."/>
            <person name="Parey E."/>
            <person name="Roest Crollius H."/>
            <person name="Montfort J."/>
            <person name="Robinson-Rechavi M."/>
            <person name="Bouchez O."/>
            <person name="Lampietro C."/>
            <person name="Lopez Roques C."/>
            <person name="Donnadieu C."/>
            <person name="Postlethwait J."/>
            <person name="Bobe J."/>
            <person name="Dillon D."/>
            <person name="Chandos A."/>
            <person name="von Hippel F."/>
            <person name="Guiguen Y."/>
        </authorList>
    </citation>
    <scope>NUCLEOTIDE SEQUENCE</scope>
    <source>
        <strain evidence="1">YG-Jan2019</strain>
    </source>
</reference>
<name>A0ACC2FDT8_DALPE</name>
<dbReference type="Proteomes" id="UP001157502">
    <property type="component" value="Chromosome 29"/>
</dbReference>
<protein>
    <submittedName>
        <fullName evidence="1">Uncharacterized protein</fullName>
    </submittedName>
</protein>
<proteinExistence type="predicted"/>
<dbReference type="EMBL" id="CM055756">
    <property type="protein sequence ID" value="KAJ7989497.1"/>
    <property type="molecule type" value="Genomic_DNA"/>
</dbReference>
<accession>A0ACC2FDT8</accession>
<evidence type="ECO:0000313" key="1">
    <source>
        <dbReference type="EMBL" id="KAJ7989497.1"/>
    </source>
</evidence>
<comment type="caution">
    <text evidence="1">The sequence shown here is derived from an EMBL/GenBank/DDBJ whole genome shotgun (WGS) entry which is preliminary data.</text>
</comment>
<sequence>MSTWQRLPWGQRRVCGGWGGAVGVAAADALVSPLTSKQRRLLLEPGLLTFTSPSSTEAHSTSSMFTPQNFSAKVSRSAGDDTAGGSLGDTITVSRERKARITELPVSSGNEVLYIISVRRRVFAGDQWGHTVAHHNGRGR</sequence>